<dbReference type="InterPro" id="IPR023796">
    <property type="entry name" value="Serpin_dom"/>
</dbReference>
<dbReference type="InterPro" id="IPR036186">
    <property type="entry name" value="Serpin_sf"/>
</dbReference>
<evidence type="ECO:0000313" key="10">
    <source>
        <dbReference type="Proteomes" id="UP000000673"/>
    </source>
</evidence>
<reference evidence="9" key="4">
    <citation type="submission" date="2015-06" db="UniProtKB">
        <authorList>
            <consortium name="EnsemblMetazoa"/>
        </authorList>
    </citation>
    <scope>IDENTIFICATION</scope>
</reference>
<evidence type="ECO:0000256" key="4">
    <source>
        <dbReference type="RuleBase" id="RU000411"/>
    </source>
</evidence>
<dbReference type="PANTHER" id="PTHR11461:SF211">
    <property type="entry name" value="GH10112P-RELATED"/>
    <property type="match status" value="1"/>
</dbReference>
<feature type="region of interest" description="Disordered" evidence="5">
    <location>
        <begin position="73"/>
        <end position="97"/>
    </location>
</feature>
<dbReference type="GO" id="GO:0004867">
    <property type="term" value="F:serine-type endopeptidase inhibitor activity"/>
    <property type="evidence" value="ECO:0007669"/>
    <property type="project" value="UniProtKB-KW"/>
</dbReference>
<dbReference type="OMA" id="WIELPYD"/>
<dbReference type="InterPro" id="IPR042185">
    <property type="entry name" value="Serpin_sf_2"/>
</dbReference>
<keyword evidence="2" id="KW-0646">Protease inhibitor</keyword>
<feature type="chain" id="PRO_5014109518" evidence="6">
    <location>
        <begin position="19"/>
        <end position="506"/>
    </location>
</feature>
<sequence>MMMFQALSLLAFATAVLCQSYAFTGTTTLTQDEFCQYNSISHSQCDKQFEAYLRKNPSLKKCSSSSPIFSNRCPSSDEVRTTSTASNNNDVASSNAVDRATEPTTIPGIQIQRGDEDIETPPATNVTYSRKIMDFSLRLFQTAFPKGSPDNYILSPVMVQTLLSYLNDGASGATRQEMKTILQLSTNDLKEIRGVFQPKSTAEEQPKYKLDVASQIFKSPQIELLPAFQDSLNRNKVPLQEMDFTNPRVAANEINHWVSITTREKITSIIDERSLNPATQLMLLNAIYFNGTWLYSFNNTSRDTFYLGGDKQHPCNMMTLSHKLRYGYTGPNEDDQKLLWVELPYSGDEMSMILLLPAKRFKLDEELLNFKIGDLENILAEIEKNDKGKIKVKLPVFKAESEVALVEPLQQMGLRSVFSDGKPFAKLSNTDVKISNVKQKSFLSVNERGTTATSVTVGTIIPLSLPRNAEFIADQPFAAIIIDKKSKIPLFIARISKPERQKRSVN</sequence>
<dbReference type="EMBL" id="ADMH02001062">
    <property type="protein sequence ID" value="ETN64234.1"/>
    <property type="molecule type" value="Genomic_DNA"/>
</dbReference>
<evidence type="ECO:0000256" key="1">
    <source>
        <dbReference type="ARBA" id="ARBA00009500"/>
    </source>
</evidence>
<keyword evidence="3" id="KW-0722">Serine protease inhibitor</keyword>
<feature type="domain" description="Serpin" evidence="7">
    <location>
        <begin position="137"/>
        <end position="498"/>
    </location>
</feature>
<dbReference type="SMART" id="SM00093">
    <property type="entry name" value="SERPIN"/>
    <property type="match status" value="1"/>
</dbReference>
<keyword evidence="10" id="KW-1185">Reference proteome</keyword>
<name>W5JN83_ANODA</name>
<evidence type="ECO:0000256" key="6">
    <source>
        <dbReference type="SAM" id="SignalP"/>
    </source>
</evidence>
<reference evidence="8 10" key="1">
    <citation type="journal article" date="2010" name="BMC Genomics">
        <title>Combination of measures distinguishes pre-miRNAs from other stem-loops in the genome of the newly sequenced Anopheles darlingi.</title>
        <authorList>
            <person name="Mendes N.D."/>
            <person name="Freitas A.T."/>
            <person name="Vasconcelos A.T."/>
            <person name="Sagot M.F."/>
        </authorList>
    </citation>
    <scope>NUCLEOTIDE SEQUENCE</scope>
</reference>
<dbReference type="HOGENOM" id="CLU_023330_0_1_1"/>
<dbReference type="Proteomes" id="UP000000673">
    <property type="component" value="Unassembled WGS sequence"/>
</dbReference>
<keyword evidence="6" id="KW-0732">Signal</keyword>
<dbReference type="VEuPathDB" id="VectorBase:ADAR2_006716"/>
<evidence type="ECO:0000313" key="9">
    <source>
        <dbReference type="EnsemblMetazoa" id="ADAC004028-PA"/>
    </source>
</evidence>
<dbReference type="InterPro" id="IPR042178">
    <property type="entry name" value="Serpin_sf_1"/>
</dbReference>
<protein>
    <submittedName>
        <fullName evidence="8">Serine protease inhibitor, non-inhibitory</fullName>
    </submittedName>
</protein>
<dbReference type="AlphaFoldDB" id="W5JN83"/>
<evidence type="ECO:0000313" key="8">
    <source>
        <dbReference type="EMBL" id="ETN64234.1"/>
    </source>
</evidence>
<dbReference type="Gene3D" id="3.30.497.10">
    <property type="entry name" value="Antithrombin, subunit I, domain 2"/>
    <property type="match status" value="1"/>
</dbReference>
<evidence type="ECO:0000256" key="2">
    <source>
        <dbReference type="ARBA" id="ARBA00022690"/>
    </source>
</evidence>
<evidence type="ECO:0000256" key="5">
    <source>
        <dbReference type="SAM" id="MobiDB-lite"/>
    </source>
</evidence>
<dbReference type="PANTHER" id="PTHR11461">
    <property type="entry name" value="SERINE PROTEASE INHIBITOR, SERPIN"/>
    <property type="match status" value="1"/>
</dbReference>
<feature type="compositionally biased region" description="Low complexity" evidence="5">
    <location>
        <begin position="81"/>
        <end position="97"/>
    </location>
</feature>
<reference evidence="8" key="2">
    <citation type="submission" date="2010-05" db="EMBL/GenBank/DDBJ databases">
        <authorList>
            <person name="Almeida L.G."/>
            <person name="Nicolas M.F."/>
            <person name="Souza R.C."/>
            <person name="Vasconcelos A.T.R."/>
        </authorList>
    </citation>
    <scope>NUCLEOTIDE SEQUENCE</scope>
</reference>
<comment type="similarity">
    <text evidence="1 4">Belongs to the serpin family.</text>
</comment>
<gene>
    <name evidence="8" type="ORF">AND_004028</name>
</gene>
<dbReference type="InterPro" id="IPR000215">
    <property type="entry name" value="Serpin_fam"/>
</dbReference>
<proteinExistence type="inferred from homology"/>
<dbReference type="STRING" id="43151.W5JN83"/>
<accession>W5JN83</accession>
<dbReference type="Gene3D" id="2.30.39.10">
    <property type="entry name" value="Alpha-1-antitrypsin, domain 1"/>
    <property type="match status" value="1"/>
</dbReference>
<dbReference type="SUPFAM" id="SSF56574">
    <property type="entry name" value="Serpins"/>
    <property type="match status" value="1"/>
</dbReference>
<evidence type="ECO:0000259" key="7">
    <source>
        <dbReference type="SMART" id="SM00093"/>
    </source>
</evidence>
<dbReference type="Pfam" id="PF00079">
    <property type="entry name" value="Serpin"/>
    <property type="match status" value="1"/>
</dbReference>
<dbReference type="CDD" id="cd00172">
    <property type="entry name" value="serpin"/>
    <property type="match status" value="1"/>
</dbReference>
<dbReference type="GO" id="GO:0005615">
    <property type="term" value="C:extracellular space"/>
    <property type="evidence" value="ECO:0007669"/>
    <property type="project" value="InterPro"/>
</dbReference>
<dbReference type="eggNOG" id="KOG2392">
    <property type="taxonomic scope" value="Eukaryota"/>
</dbReference>
<dbReference type="VEuPathDB" id="VectorBase:ADAC004028"/>
<organism evidence="8">
    <name type="scientific">Anopheles darlingi</name>
    <name type="common">Mosquito</name>
    <dbReference type="NCBI Taxonomy" id="43151"/>
    <lineage>
        <taxon>Eukaryota</taxon>
        <taxon>Metazoa</taxon>
        <taxon>Ecdysozoa</taxon>
        <taxon>Arthropoda</taxon>
        <taxon>Hexapoda</taxon>
        <taxon>Insecta</taxon>
        <taxon>Pterygota</taxon>
        <taxon>Neoptera</taxon>
        <taxon>Endopterygota</taxon>
        <taxon>Diptera</taxon>
        <taxon>Nematocera</taxon>
        <taxon>Culicoidea</taxon>
        <taxon>Culicidae</taxon>
        <taxon>Anophelinae</taxon>
        <taxon>Anopheles</taxon>
    </lineage>
</organism>
<dbReference type="EnsemblMetazoa" id="ADAC004028-RA">
    <property type="protein sequence ID" value="ADAC004028-PA"/>
    <property type="gene ID" value="ADAC004028"/>
</dbReference>
<reference evidence="8" key="3">
    <citation type="journal article" date="2013" name="Nucleic Acids Res.">
        <title>The genome of Anopheles darlingi, the main neotropical malaria vector.</title>
        <authorList>
            <person name="Marinotti O."/>
            <person name="Cerqueira G.C."/>
            <person name="de Almeida L.G."/>
            <person name="Ferro M.I."/>
            <person name="Loreto E.L."/>
            <person name="Zaha A."/>
            <person name="Teixeira S.M."/>
            <person name="Wespiser A.R."/>
            <person name="Almeida E Silva A."/>
            <person name="Schlindwein A.D."/>
            <person name="Pacheco A.C."/>
            <person name="Silva A.L."/>
            <person name="Graveley B.R."/>
            <person name="Walenz B.P."/>
            <person name="Lima Bde A."/>
            <person name="Ribeiro C.A."/>
            <person name="Nunes-Silva C.G."/>
            <person name="de Carvalho C.R."/>
            <person name="Soares C.M."/>
            <person name="de Menezes C.B."/>
            <person name="Matiolli C."/>
            <person name="Caffrey D."/>
            <person name="Araujo D.A."/>
            <person name="de Oliveira D.M."/>
            <person name="Golenbock D."/>
            <person name="Grisard E.C."/>
            <person name="Fantinatti-Garboggini F."/>
            <person name="de Carvalho F.M."/>
            <person name="Barcellos F.G."/>
            <person name="Prosdocimi F."/>
            <person name="May G."/>
            <person name="Azevedo Junior G.M."/>
            <person name="Guimaraes G.M."/>
            <person name="Goldman G.H."/>
            <person name="Padilha I.Q."/>
            <person name="Batista Jda S."/>
            <person name="Ferro J.A."/>
            <person name="Ribeiro J.M."/>
            <person name="Fietto J.L."/>
            <person name="Dabbas K.M."/>
            <person name="Cerdeira L."/>
            <person name="Agnez-Lima L.F."/>
            <person name="Brocchi M."/>
            <person name="de Carvalho M.O."/>
            <person name="Teixeira Mde M."/>
            <person name="Diniz Maia Mde M."/>
            <person name="Goldman M.H."/>
            <person name="Cruz Schneider M.P."/>
            <person name="Felipe M.S."/>
            <person name="Hungria M."/>
            <person name="Nicolas M.F."/>
            <person name="Pereira M."/>
            <person name="Montes M.A."/>
            <person name="Cantao M.E."/>
            <person name="Vincentz M."/>
            <person name="Rafael M.S."/>
            <person name="Silverman N."/>
            <person name="Stoco P.H."/>
            <person name="Souza R.C."/>
            <person name="Vicentini R."/>
            <person name="Gazzinelli R.T."/>
            <person name="Neves Rde O."/>
            <person name="Silva R."/>
            <person name="Astolfi-Filho S."/>
            <person name="Maciel T.E."/>
            <person name="Urmenyi T.P."/>
            <person name="Tadei W.P."/>
            <person name="Camargo E.P."/>
            <person name="de Vasconcelos A.T."/>
        </authorList>
    </citation>
    <scope>NUCLEOTIDE SEQUENCE</scope>
</reference>
<feature type="signal peptide" evidence="6">
    <location>
        <begin position="1"/>
        <end position="18"/>
    </location>
</feature>
<evidence type="ECO:0000256" key="3">
    <source>
        <dbReference type="ARBA" id="ARBA00022900"/>
    </source>
</evidence>